<feature type="domain" description="Dihydrodipicolinate reductase C-terminal" evidence="15">
    <location>
        <begin position="134"/>
        <end position="271"/>
    </location>
</feature>
<dbReference type="Proteomes" id="UP000219465">
    <property type="component" value="Unassembled WGS sequence"/>
</dbReference>
<dbReference type="PANTHER" id="PTHR20836:SF0">
    <property type="entry name" value="4-HYDROXY-TETRAHYDRODIPICOLINATE REDUCTASE 1, CHLOROPLASTIC-RELATED"/>
    <property type="match status" value="1"/>
</dbReference>
<evidence type="ECO:0000259" key="14">
    <source>
        <dbReference type="Pfam" id="PF01113"/>
    </source>
</evidence>
<feature type="binding site" evidence="13">
    <location>
        <begin position="14"/>
        <end position="19"/>
    </location>
    <ligand>
        <name>NAD(+)</name>
        <dbReference type="ChEBI" id="CHEBI:57540"/>
    </ligand>
</feature>
<dbReference type="Gene3D" id="3.40.50.720">
    <property type="entry name" value="NAD(P)-binding Rossmann-like Domain"/>
    <property type="match status" value="1"/>
</dbReference>
<comment type="catalytic activity">
    <reaction evidence="11 13">
        <text>(S)-2,3,4,5-tetrahydrodipicolinate + NADP(+) + H2O = (2S,4S)-4-hydroxy-2,3,4,5-tetrahydrodipicolinate + NADPH + H(+)</text>
        <dbReference type="Rhea" id="RHEA:35331"/>
        <dbReference type="ChEBI" id="CHEBI:15377"/>
        <dbReference type="ChEBI" id="CHEBI:15378"/>
        <dbReference type="ChEBI" id="CHEBI:16845"/>
        <dbReference type="ChEBI" id="CHEBI:57783"/>
        <dbReference type="ChEBI" id="CHEBI:58349"/>
        <dbReference type="ChEBI" id="CHEBI:67139"/>
        <dbReference type="EC" id="1.17.1.8"/>
    </reaction>
</comment>
<dbReference type="NCBIfam" id="TIGR00036">
    <property type="entry name" value="dapB"/>
    <property type="match status" value="1"/>
</dbReference>
<keyword evidence="7 13" id="KW-0520">NAD</keyword>
<sequence>MTTPTGSMGLIVVGAAGRMGQALIRTIADIEGVHLTGAIERPGSDALGKDAGELAGLGSNGVIVTDDALPVFAQAEGVLDFTAPAATLGFAELAAQARIVHVIGTTGMDESHEARLHAASRHARIVKSGNMSLGVNLLSVLVRQAAKALEASDWDIEVLEMHHRHKVDAPSGTALLLGEAAAEGREIGLGQHSVRIRDGHTGPREPGTIGFATLRGGSVIGEHSVLLAGEGETVELTHRAIDRSIFARGAVRAALWARAQKPGYYSMLDVLGLADH</sequence>
<evidence type="ECO:0000256" key="4">
    <source>
        <dbReference type="ARBA" id="ARBA00022857"/>
    </source>
</evidence>
<reference evidence="17" key="1">
    <citation type="submission" date="2017-08" db="EMBL/GenBank/DDBJ databases">
        <authorList>
            <person name="Varghese N."/>
            <person name="Submissions S."/>
        </authorList>
    </citation>
    <scope>NUCLEOTIDE SEQUENCE [LARGE SCALE GENOMIC DNA]</scope>
    <source>
        <strain evidence="17">KCTC 23107</strain>
    </source>
</reference>
<name>A0A286IEU1_9HYPH</name>
<dbReference type="GO" id="GO:0008839">
    <property type="term" value="F:4-hydroxy-tetrahydrodipicolinate reductase"/>
    <property type="evidence" value="ECO:0007669"/>
    <property type="project" value="UniProtKB-UniRule"/>
</dbReference>
<dbReference type="GO" id="GO:0009089">
    <property type="term" value="P:lysine biosynthetic process via diaminopimelate"/>
    <property type="evidence" value="ECO:0007669"/>
    <property type="project" value="UniProtKB-UniRule"/>
</dbReference>
<dbReference type="PANTHER" id="PTHR20836">
    <property type="entry name" value="DIHYDRODIPICOLINATE REDUCTASE"/>
    <property type="match status" value="1"/>
</dbReference>
<feature type="domain" description="Dihydrodipicolinate reductase N-terminal" evidence="14">
    <location>
        <begin position="9"/>
        <end position="131"/>
    </location>
</feature>
<comment type="pathway">
    <text evidence="9 13">Amino-acid biosynthesis; L-lysine biosynthesis via DAP pathway; (S)-tetrahydrodipicolinate from L-aspartate: step 4/4.</text>
</comment>
<organism evidence="16 17">
    <name type="scientific">Hoeflea halophila</name>
    <dbReference type="NCBI Taxonomy" id="714899"/>
    <lineage>
        <taxon>Bacteria</taxon>
        <taxon>Pseudomonadati</taxon>
        <taxon>Pseudomonadota</taxon>
        <taxon>Alphaproteobacteria</taxon>
        <taxon>Hyphomicrobiales</taxon>
        <taxon>Rhizobiaceae</taxon>
        <taxon>Hoeflea</taxon>
    </lineage>
</organism>
<dbReference type="CDD" id="cd02274">
    <property type="entry name" value="DHDPR_N"/>
    <property type="match status" value="1"/>
</dbReference>
<evidence type="ECO:0000256" key="1">
    <source>
        <dbReference type="ARBA" id="ARBA00006642"/>
    </source>
</evidence>
<comment type="function">
    <text evidence="13">Catalyzes the conversion of 4-hydroxy-tetrahydrodipicolinate (HTPA) to tetrahydrodipicolinate.</text>
</comment>
<evidence type="ECO:0000256" key="10">
    <source>
        <dbReference type="ARBA" id="ARBA00038983"/>
    </source>
</evidence>
<dbReference type="FunFam" id="3.30.360.10:FF:000004">
    <property type="entry name" value="4-hydroxy-tetrahydrodipicolinate reductase"/>
    <property type="match status" value="1"/>
</dbReference>
<comment type="subcellular location">
    <subcellularLocation>
        <location evidence="13">Cytoplasm</location>
    </subcellularLocation>
</comment>
<evidence type="ECO:0000256" key="3">
    <source>
        <dbReference type="ARBA" id="ARBA00022605"/>
    </source>
</evidence>
<dbReference type="InterPro" id="IPR022663">
    <property type="entry name" value="DapB_C"/>
</dbReference>
<evidence type="ECO:0000256" key="9">
    <source>
        <dbReference type="ARBA" id="ARBA00037922"/>
    </source>
</evidence>
<dbReference type="EMBL" id="OCPC01000004">
    <property type="protein sequence ID" value="SOE17859.1"/>
    <property type="molecule type" value="Genomic_DNA"/>
</dbReference>
<feature type="active site" description="Proton donor/acceptor" evidence="13">
    <location>
        <position position="162"/>
    </location>
</feature>
<keyword evidence="17" id="KW-1185">Reference proteome</keyword>
<evidence type="ECO:0000256" key="7">
    <source>
        <dbReference type="ARBA" id="ARBA00023027"/>
    </source>
</evidence>
<feature type="binding site" evidence="13">
    <location>
        <begin position="172"/>
        <end position="173"/>
    </location>
    <ligand>
        <name>(S)-2,3,4,5-tetrahydrodipicolinate</name>
        <dbReference type="ChEBI" id="CHEBI:16845"/>
    </ligand>
</feature>
<feature type="binding site" evidence="13">
    <location>
        <begin position="128"/>
        <end position="131"/>
    </location>
    <ligand>
        <name>NAD(+)</name>
        <dbReference type="ChEBI" id="CHEBI:57540"/>
    </ligand>
</feature>
<evidence type="ECO:0000256" key="12">
    <source>
        <dbReference type="ARBA" id="ARBA00049396"/>
    </source>
</evidence>
<dbReference type="Gene3D" id="3.30.360.10">
    <property type="entry name" value="Dihydrodipicolinate Reductase, domain 2"/>
    <property type="match status" value="1"/>
</dbReference>
<feature type="binding site" evidence="13">
    <location>
        <position position="163"/>
    </location>
    <ligand>
        <name>(S)-2,3,4,5-tetrahydrodipicolinate</name>
        <dbReference type="ChEBI" id="CHEBI:16845"/>
    </ligand>
</feature>
<proteinExistence type="inferred from homology"/>
<feature type="binding site" evidence="13">
    <location>
        <begin position="104"/>
        <end position="106"/>
    </location>
    <ligand>
        <name>NAD(+)</name>
        <dbReference type="ChEBI" id="CHEBI:57540"/>
    </ligand>
</feature>
<evidence type="ECO:0000256" key="13">
    <source>
        <dbReference type="HAMAP-Rule" id="MF_00102"/>
    </source>
</evidence>
<comment type="caution">
    <text evidence="13">Was originally thought to be a dihydrodipicolinate reductase (DHDPR), catalyzing the conversion of dihydrodipicolinate to tetrahydrodipicolinate. However, it was shown in E.coli that the substrate of the enzymatic reaction is not dihydrodipicolinate (DHDP) but in fact (2S,4S)-4-hydroxy-2,3,4,5-tetrahydrodipicolinic acid (HTPA), the product released by the DapA-catalyzed reaction.</text>
</comment>
<comment type="catalytic activity">
    <reaction evidence="12 13">
        <text>(S)-2,3,4,5-tetrahydrodipicolinate + NAD(+) + H2O = (2S,4S)-4-hydroxy-2,3,4,5-tetrahydrodipicolinate + NADH + H(+)</text>
        <dbReference type="Rhea" id="RHEA:35323"/>
        <dbReference type="ChEBI" id="CHEBI:15377"/>
        <dbReference type="ChEBI" id="CHEBI:15378"/>
        <dbReference type="ChEBI" id="CHEBI:16845"/>
        <dbReference type="ChEBI" id="CHEBI:57540"/>
        <dbReference type="ChEBI" id="CHEBI:57945"/>
        <dbReference type="ChEBI" id="CHEBI:67139"/>
        <dbReference type="EC" id="1.17.1.8"/>
    </reaction>
</comment>
<accession>A0A286IEU1</accession>
<evidence type="ECO:0000259" key="15">
    <source>
        <dbReference type="Pfam" id="PF05173"/>
    </source>
</evidence>
<dbReference type="SUPFAM" id="SSF51735">
    <property type="entry name" value="NAD(P)-binding Rossmann-fold domains"/>
    <property type="match status" value="1"/>
</dbReference>
<evidence type="ECO:0000256" key="6">
    <source>
        <dbReference type="ARBA" id="ARBA00023002"/>
    </source>
</evidence>
<evidence type="ECO:0000256" key="5">
    <source>
        <dbReference type="ARBA" id="ARBA00022915"/>
    </source>
</evidence>
<dbReference type="HAMAP" id="MF_00102">
    <property type="entry name" value="DapB"/>
    <property type="match status" value="1"/>
</dbReference>
<comment type="subunit">
    <text evidence="13">Homotetramer.</text>
</comment>
<dbReference type="InterPro" id="IPR022664">
    <property type="entry name" value="DapB_N_CS"/>
</dbReference>
<dbReference type="Pfam" id="PF01113">
    <property type="entry name" value="DapB_N"/>
    <property type="match status" value="1"/>
</dbReference>
<protein>
    <recommendedName>
        <fullName evidence="10 13">4-hydroxy-tetrahydrodipicolinate reductase</fullName>
        <shortName evidence="13">HTPA reductase</shortName>
        <ecNumber evidence="10 13">1.17.1.8</ecNumber>
    </recommendedName>
</protein>
<keyword evidence="5 13" id="KW-0220">Diaminopimelate biosynthesis</keyword>
<dbReference type="AlphaFoldDB" id="A0A286IEU1"/>
<keyword evidence="4 13" id="KW-0521">NADP</keyword>
<dbReference type="PROSITE" id="PS01298">
    <property type="entry name" value="DAPB"/>
    <property type="match status" value="1"/>
</dbReference>
<feature type="binding site" evidence="13">
    <location>
        <position position="40"/>
    </location>
    <ligand>
        <name>NAD(+)</name>
        <dbReference type="ChEBI" id="CHEBI:57540"/>
    </ligand>
</feature>
<keyword evidence="2 13" id="KW-0963">Cytoplasm</keyword>
<dbReference type="UniPathway" id="UPA00034">
    <property type="reaction ID" value="UER00018"/>
</dbReference>
<dbReference type="GO" id="GO:0005829">
    <property type="term" value="C:cytosol"/>
    <property type="evidence" value="ECO:0007669"/>
    <property type="project" value="TreeGrafter"/>
</dbReference>
<evidence type="ECO:0000256" key="11">
    <source>
        <dbReference type="ARBA" id="ARBA00049080"/>
    </source>
</evidence>
<dbReference type="GO" id="GO:0016726">
    <property type="term" value="F:oxidoreductase activity, acting on CH or CH2 groups, NAD or NADP as acceptor"/>
    <property type="evidence" value="ECO:0007669"/>
    <property type="project" value="UniProtKB-UniRule"/>
</dbReference>
<feature type="active site" description="Proton donor" evidence="13">
    <location>
        <position position="166"/>
    </location>
</feature>
<dbReference type="GO" id="GO:0050661">
    <property type="term" value="F:NADP binding"/>
    <property type="evidence" value="ECO:0007669"/>
    <property type="project" value="UniProtKB-UniRule"/>
</dbReference>
<evidence type="ECO:0000256" key="2">
    <source>
        <dbReference type="ARBA" id="ARBA00022490"/>
    </source>
</evidence>
<evidence type="ECO:0000313" key="16">
    <source>
        <dbReference type="EMBL" id="SOE17859.1"/>
    </source>
</evidence>
<evidence type="ECO:0000256" key="8">
    <source>
        <dbReference type="ARBA" id="ARBA00023154"/>
    </source>
</evidence>
<dbReference type="Pfam" id="PF05173">
    <property type="entry name" value="DapB_C"/>
    <property type="match status" value="1"/>
</dbReference>
<feature type="binding site" evidence="13">
    <location>
        <position position="41"/>
    </location>
    <ligand>
        <name>NADP(+)</name>
        <dbReference type="ChEBI" id="CHEBI:58349"/>
    </ligand>
</feature>
<comment type="similarity">
    <text evidence="1 13">Belongs to the DapB family.</text>
</comment>
<dbReference type="InterPro" id="IPR023940">
    <property type="entry name" value="DHDPR_bac"/>
</dbReference>
<keyword evidence="6 13" id="KW-0560">Oxidoreductase</keyword>
<dbReference type="InterPro" id="IPR036291">
    <property type="entry name" value="NAD(P)-bd_dom_sf"/>
</dbReference>
<dbReference type="EC" id="1.17.1.8" evidence="10 13"/>
<evidence type="ECO:0000313" key="17">
    <source>
        <dbReference type="Proteomes" id="UP000219465"/>
    </source>
</evidence>
<dbReference type="GO" id="GO:0019877">
    <property type="term" value="P:diaminopimelate biosynthetic process"/>
    <property type="evidence" value="ECO:0007669"/>
    <property type="project" value="UniProtKB-UniRule"/>
</dbReference>
<dbReference type="InterPro" id="IPR000846">
    <property type="entry name" value="DapB_N"/>
</dbReference>
<dbReference type="PIRSF" id="PIRSF000161">
    <property type="entry name" value="DHPR"/>
    <property type="match status" value="1"/>
</dbReference>
<dbReference type="SUPFAM" id="SSF55347">
    <property type="entry name" value="Glyceraldehyde-3-phosphate dehydrogenase-like, C-terminal domain"/>
    <property type="match status" value="1"/>
</dbReference>
<gene>
    <name evidence="13" type="primary">dapB</name>
    <name evidence="16" type="ORF">SAMN05877838_2764</name>
</gene>
<dbReference type="GO" id="GO:0051287">
    <property type="term" value="F:NAD binding"/>
    <property type="evidence" value="ECO:0007669"/>
    <property type="project" value="UniProtKB-UniRule"/>
</dbReference>
<keyword evidence="3 13" id="KW-0028">Amino-acid biosynthesis</keyword>
<keyword evidence="8 13" id="KW-0457">Lysine biosynthesis</keyword>